<reference evidence="2 3" key="1">
    <citation type="journal article" date="2018" name="Syst. Appl. Microbiol.">
        <title>Abditibacterium utsteinense sp. nov., the first cultivated member of candidate phylum FBP, isolated from ice-free Antarctic soil samples.</title>
        <authorList>
            <person name="Tahon G."/>
            <person name="Tytgat B."/>
            <person name="Lebbe L."/>
            <person name="Carlier A."/>
            <person name="Willems A."/>
        </authorList>
    </citation>
    <scope>NUCLEOTIDE SEQUENCE [LARGE SCALE GENOMIC DNA]</scope>
    <source>
        <strain evidence="2 3">LMG 29911</strain>
    </source>
</reference>
<dbReference type="AlphaFoldDB" id="A0A2S8SRM9"/>
<comment type="caution">
    <text evidence="2">The sequence shown here is derived from an EMBL/GenBank/DDBJ whole genome shotgun (WGS) entry which is preliminary data.</text>
</comment>
<evidence type="ECO:0000313" key="3">
    <source>
        <dbReference type="Proteomes" id="UP000237684"/>
    </source>
</evidence>
<protein>
    <submittedName>
        <fullName evidence="2">Uncharacterized protein</fullName>
    </submittedName>
</protein>
<keyword evidence="3" id="KW-1185">Reference proteome</keyword>
<dbReference type="EMBL" id="NIGF01000011">
    <property type="protein sequence ID" value="PQV63472.1"/>
    <property type="molecule type" value="Genomic_DNA"/>
</dbReference>
<accession>A0A2S8SRM9</accession>
<keyword evidence="1" id="KW-0472">Membrane</keyword>
<organism evidence="2 3">
    <name type="scientific">Abditibacterium utsteinense</name>
    <dbReference type="NCBI Taxonomy" id="1960156"/>
    <lineage>
        <taxon>Bacteria</taxon>
        <taxon>Pseudomonadati</taxon>
        <taxon>Abditibacteriota</taxon>
        <taxon>Abditibacteriia</taxon>
        <taxon>Abditibacteriales</taxon>
        <taxon>Abditibacteriaceae</taxon>
        <taxon>Abditibacterium</taxon>
    </lineage>
</organism>
<keyword evidence="1" id="KW-1133">Transmembrane helix</keyword>
<gene>
    <name evidence="2" type="ORF">B1R32_11133</name>
</gene>
<feature type="transmembrane region" description="Helical" evidence="1">
    <location>
        <begin position="127"/>
        <end position="145"/>
    </location>
</feature>
<evidence type="ECO:0000313" key="2">
    <source>
        <dbReference type="EMBL" id="PQV63472.1"/>
    </source>
</evidence>
<dbReference type="Proteomes" id="UP000237684">
    <property type="component" value="Unassembled WGS sequence"/>
</dbReference>
<dbReference type="InParanoid" id="A0A2S8SRM9"/>
<name>A0A2S8SRM9_9BACT</name>
<dbReference type="RefSeq" id="WP_105484115.1">
    <property type="nucleotide sequence ID" value="NZ_NIGF01000011.1"/>
</dbReference>
<keyword evidence="1" id="KW-0812">Transmembrane</keyword>
<proteinExistence type="predicted"/>
<sequence>MQNTRLENYMKSLKARLSKLTSVERESEMREVEQHLEALIAWHIHQGKSPDDATRAAIRQFGKAERLGRDLNGIAFGKRFASKSAWIGRKLLAWCGWAALQFIVISLTTSWLMNGKGSYDPDRLRDYWITSAMMATSLLFSMHFTEKAVRNWKARRTESLGKI</sequence>
<evidence type="ECO:0000256" key="1">
    <source>
        <dbReference type="SAM" id="Phobius"/>
    </source>
</evidence>
<dbReference type="NCBIfam" id="NF038403">
    <property type="entry name" value="perm_prefix_1"/>
    <property type="match status" value="1"/>
</dbReference>
<dbReference type="OrthoDB" id="2192428at2"/>
<feature type="transmembrane region" description="Helical" evidence="1">
    <location>
        <begin position="91"/>
        <end position="112"/>
    </location>
</feature>
<dbReference type="InterPro" id="IPR047928">
    <property type="entry name" value="Perm_prefix_1"/>
</dbReference>